<reference evidence="12 13" key="1">
    <citation type="submission" date="2019-08" db="EMBL/GenBank/DDBJ databases">
        <title>Bacillus genomes from the desert of Cuatro Cienegas, Coahuila.</title>
        <authorList>
            <person name="Olmedo-Alvarez G."/>
        </authorList>
    </citation>
    <scope>NUCLEOTIDE SEQUENCE [LARGE SCALE GENOMIC DNA]</scope>
    <source>
        <strain evidence="12 13">CH37_1T</strain>
    </source>
</reference>
<dbReference type="Gene3D" id="3.30.450.20">
    <property type="entry name" value="PAS domain"/>
    <property type="match status" value="1"/>
</dbReference>
<feature type="domain" description="Histidine kinase" evidence="10">
    <location>
        <begin position="200"/>
        <end position="403"/>
    </location>
</feature>
<dbReference type="PRINTS" id="PR00344">
    <property type="entry name" value="BCTRLSENSOR"/>
</dbReference>
<evidence type="ECO:0000256" key="6">
    <source>
        <dbReference type="ARBA" id="ARBA00022777"/>
    </source>
</evidence>
<dbReference type="InterPro" id="IPR036890">
    <property type="entry name" value="HATPase_C_sf"/>
</dbReference>
<evidence type="ECO:0000256" key="5">
    <source>
        <dbReference type="ARBA" id="ARBA00022741"/>
    </source>
</evidence>
<dbReference type="PANTHER" id="PTHR43065:SF10">
    <property type="entry name" value="PEROXIDE STRESS-ACTIVATED HISTIDINE KINASE MAK3"/>
    <property type="match status" value="1"/>
</dbReference>
<keyword evidence="8" id="KW-0749">Sporulation</keyword>
<dbReference type="PANTHER" id="PTHR43065">
    <property type="entry name" value="SENSOR HISTIDINE KINASE"/>
    <property type="match status" value="1"/>
</dbReference>
<evidence type="ECO:0000259" key="11">
    <source>
        <dbReference type="PROSITE" id="PS50112"/>
    </source>
</evidence>
<evidence type="ECO:0000256" key="1">
    <source>
        <dbReference type="ARBA" id="ARBA00000085"/>
    </source>
</evidence>
<dbReference type="SUPFAM" id="SSF47384">
    <property type="entry name" value="Homodimeric domain of signal transducing histidine kinase"/>
    <property type="match status" value="1"/>
</dbReference>
<dbReference type="InterPro" id="IPR005467">
    <property type="entry name" value="His_kinase_dom"/>
</dbReference>
<dbReference type="EMBL" id="VTES01000004">
    <property type="protein sequence ID" value="TYS62671.1"/>
    <property type="molecule type" value="Genomic_DNA"/>
</dbReference>
<dbReference type="GO" id="GO:0005524">
    <property type="term" value="F:ATP binding"/>
    <property type="evidence" value="ECO:0007669"/>
    <property type="project" value="UniProtKB-KW"/>
</dbReference>
<dbReference type="SMART" id="SM00091">
    <property type="entry name" value="PAS"/>
    <property type="match status" value="1"/>
</dbReference>
<evidence type="ECO:0000256" key="2">
    <source>
        <dbReference type="ARBA" id="ARBA00012438"/>
    </source>
</evidence>
<accession>A0A5D4SJ05</accession>
<evidence type="ECO:0000259" key="10">
    <source>
        <dbReference type="PROSITE" id="PS50109"/>
    </source>
</evidence>
<evidence type="ECO:0000313" key="13">
    <source>
        <dbReference type="Proteomes" id="UP000323732"/>
    </source>
</evidence>
<dbReference type="EC" id="2.7.13.3" evidence="2"/>
<keyword evidence="4" id="KW-0808">Transferase</keyword>
<dbReference type="PROSITE" id="PS50112">
    <property type="entry name" value="PAS"/>
    <property type="match status" value="1"/>
</dbReference>
<dbReference type="NCBIfam" id="TIGR00229">
    <property type="entry name" value="sensory_box"/>
    <property type="match status" value="1"/>
</dbReference>
<evidence type="ECO:0000256" key="8">
    <source>
        <dbReference type="ARBA" id="ARBA00022969"/>
    </source>
</evidence>
<gene>
    <name evidence="12" type="ORF">FZD47_13385</name>
</gene>
<feature type="domain" description="PAS" evidence="11">
    <location>
        <begin position="62"/>
        <end position="132"/>
    </location>
</feature>
<dbReference type="GO" id="GO:0006355">
    <property type="term" value="P:regulation of DNA-templated transcription"/>
    <property type="evidence" value="ECO:0007669"/>
    <property type="project" value="InterPro"/>
</dbReference>
<dbReference type="Pfam" id="PF00512">
    <property type="entry name" value="HisKA"/>
    <property type="match status" value="1"/>
</dbReference>
<proteinExistence type="predicted"/>
<dbReference type="SMART" id="SM00388">
    <property type="entry name" value="HisKA"/>
    <property type="match status" value="1"/>
</dbReference>
<evidence type="ECO:0000256" key="7">
    <source>
        <dbReference type="ARBA" id="ARBA00022840"/>
    </source>
</evidence>
<name>A0A5D4SJ05_9BACI</name>
<evidence type="ECO:0000256" key="4">
    <source>
        <dbReference type="ARBA" id="ARBA00022679"/>
    </source>
</evidence>
<dbReference type="FunFam" id="1.10.287.130:FF:000040">
    <property type="entry name" value="PAS domain-containing sensor histidine kinase"/>
    <property type="match status" value="1"/>
</dbReference>
<keyword evidence="5" id="KW-0547">Nucleotide-binding</keyword>
<evidence type="ECO:0000313" key="12">
    <source>
        <dbReference type="EMBL" id="TYS62671.1"/>
    </source>
</evidence>
<comment type="caution">
    <text evidence="12">The sequence shown here is derived from an EMBL/GenBank/DDBJ whole genome shotgun (WGS) entry which is preliminary data.</text>
</comment>
<organism evidence="12 13">
    <name type="scientific">Bacillus infantis</name>
    <dbReference type="NCBI Taxonomy" id="324767"/>
    <lineage>
        <taxon>Bacteria</taxon>
        <taxon>Bacillati</taxon>
        <taxon>Bacillota</taxon>
        <taxon>Bacilli</taxon>
        <taxon>Bacillales</taxon>
        <taxon>Bacillaceae</taxon>
        <taxon>Bacillus</taxon>
    </lineage>
</organism>
<dbReference type="InterPro" id="IPR036097">
    <property type="entry name" value="HisK_dim/P_sf"/>
</dbReference>
<dbReference type="Pfam" id="PF00989">
    <property type="entry name" value="PAS"/>
    <property type="match status" value="1"/>
</dbReference>
<dbReference type="CDD" id="cd00130">
    <property type="entry name" value="PAS"/>
    <property type="match status" value="1"/>
</dbReference>
<sequence length="412" mass="46161">MKRTGQFALVSISILFTLTQAFIFDDPWHKEIVDFTIATIIAWFVGWQYDKLKYLTGKAKENEAFYRQLIETMPEPVIIQDYDKIVYANKAAEKMVAAESKEELVGRSVFDFMEAPDAAKYKKILDVTYKEKLPAGRREQKITRLDGKKIYLEVSTLFTSFQGRKAVLSIGQDVTVKKEQADLLLQKSEKLALVGQMAAGIAHEIRNPLTSIKGFIQLLKAEGNREYADIAISELDRINLIVGEFLVLAKPAAAVYRVCDLKKLIQEVVVLIQPQCLIHNVQIITGLDLDESEIWCEENQLKQVFINMIKNSAEAMPDGGTITIKAADRKDGHVAVMIKDEGTGIPPERINTLGEPFYTTKEKGTGLGLMTSFKIIENHSGLVKVSSEVNKGTVFEIILPKTQTEAKGHSFN</sequence>
<keyword evidence="6" id="KW-0418">Kinase</keyword>
<dbReference type="Gene3D" id="3.30.565.10">
    <property type="entry name" value="Histidine kinase-like ATPase, C-terminal domain"/>
    <property type="match status" value="1"/>
</dbReference>
<evidence type="ECO:0000256" key="9">
    <source>
        <dbReference type="ARBA" id="ARBA00023012"/>
    </source>
</evidence>
<dbReference type="SUPFAM" id="SSF55785">
    <property type="entry name" value="PYP-like sensor domain (PAS domain)"/>
    <property type="match status" value="1"/>
</dbReference>
<dbReference type="InterPro" id="IPR003594">
    <property type="entry name" value="HATPase_dom"/>
</dbReference>
<dbReference type="Pfam" id="PF02518">
    <property type="entry name" value="HATPase_c"/>
    <property type="match status" value="1"/>
</dbReference>
<dbReference type="InterPro" id="IPR035965">
    <property type="entry name" value="PAS-like_dom_sf"/>
</dbReference>
<dbReference type="InterPro" id="IPR003661">
    <property type="entry name" value="HisK_dim/P_dom"/>
</dbReference>
<dbReference type="Gene3D" id="1.10.287.130">
    <property type="match status" value="1"/>
</dbReference>
<dbReference type="PROSITE" id="PS50109">
    <property type="entry name" value="HIS_KIN"/>
    <property type="match status" value="1"/>
</dbReference>
<dbReference type="InterPro" id="IPR004358">
    <property type="entry name" value="Sig_transdc_His_kin-like_C"/>
</dbReference>
<comment type="catalytic activity">
    <reaction evidence="1">
        <text>ATP + protein L-histidine = ADP + protein N-phospho-L-histidine.</text>
        <dbReference type="EC" id="2.7.13.3"/>
    </reaction>
</comment>
<dbReference type="SMART" id="SM00387">
    <property type="entry name" value="HATPase_c"/>
    <property type="match status" value="1"/>
</dbReference>
<dbReference type="RefSeq" id="WP_148950109.1">
    <property type="nucleotide sequence ID" value="NZ_VTES01000004.1"/>
</dbReference>
<dbReference type="GO" id="GO:0030435">
    <property type="term" value="P:sporulation resulting in formation of a cellular spore"/>
    <property type="evidence" value="ECO:0007669"/>
    <property type="project" value="UniProtKB-KW"/>
</dbReference>
<evidence type="ECO:0000256" key="3">
    <source>
        <dbReference type="ARBA" id="ARBA00022553"/>
    </source>
</evidence>
<dbReference type="SUPFAM" id="SSF55874">
    <property type="entry name" value="ATPase domain of HSP90 chaperone/DNA topoisomerase II/histidine kinase"/>
    <property type="match status" value="1"/>
</dbReference>
<dbReference type="Proteomes" id="UP000323732">
    <property type="component" value="Unassembled WGS sequence"/>
</dbReference>
<dbReference type="AlphaFoldDB" id="A0A5D4SJ05"/>
<keyword evidence="3" id="KW-0597">Phosphoprotein</keyword>
<keyword evidence="9" id="KW-0902">Two-component regulatory system</keyword>
<dbReference type="InterPro" id="IPR000014">
    <property type="entry name" value="PAS"/>
</dbReference>
<dbReference type="GO" id="GO:0000155">
    <property type="term" value="F:phosphorelay sensor kinase activity"/>
    <property type="evidence" value="ECO:0007669"/>
    <property type="project" value="InterPro"/>
</dbReference>
<protein>
    <recommendedName>
        <fullName evidence="2">histidine kinase</fullName>
        <ecNumber evidence="2">2.7.13.3</ecNumber>
    </recommendedName>
</protein>
<keyword evidence="7" id="KW-0067">ATP-binding</keyword>
<dbReference type="InterPro" id="IPR013767">
    <property type="entry name" value="PAS_fold"/>
</dbReference>
<dbReference type="CDD" id="cd00082">
    <property type="entry name" value="HisKA"/>
    <property type="match status" value="1"/>
</dbReference>